<evidence type="ECO:0000256" key="8">
    <source>
        <dbReference type="SAM" id="SignalP"/>
    </source>
</evidence>
<dbReference type="CDD" id="cd02795">
    <property type="entry name" value="CBM6-CBM35-CBM36_like"/>
    <property type="match status" value="1"/>
</dbReference>
<name>A0A5C6EPN6_9BACT</name>
<dbReference type="Pfam" id="PF22244">
    <property type="entry name" value="GCE_fung"/>
    <property type="match status" value="1"/>
</dbReference>
<dbReference type="InterPro" id="IPR001000">
    <property type="entry name" value="GH10_dom"/>
</dbReference>
<dbReference type="InterPro" id="IPR029058">
    <property type="entry name" value="AB_hydrolase_fold"/>
</dbReference>
<dbReference type="SMART" id="SM00633">
    <property type="entry name" value="Glyco_10"/>
    <property type="match status" value="1"/>
</dbReference>
<feature type="signal peptide" evidence="8">
    <location>
        <begin position="1"/>
        <end position="26"/>
    </location>
</feature>
<dbReference type="GO" id="GO:0045493">
    <property type="term" value="P:xylan catabolic process"/>
    <property type="evidence" value="ECO:0007669"/>
    <property type="project" value="UniProtKB-KW"/>
</dbReference>
<dbReference type="EMBL" id="SJPX01000003">
    <property type="protein sequence ID" value="TWU51713.1"/>
    <property type="molecule type" value="Genomic_DNA"/>
</dbReference>
<evidence type="ECO:0000256" key="1">
    <source>
        <dbReference type="ARBA" id="ARBA00022487"/>
    </source>
</evidence>
<dbReference type="PANTHER" id="PTHR31490">
    <property type="entry name" value="GLYCOSYL HYDROLASE"/>
    <property type="match status" value="1"/>
</dbReference>
<dbReference type="GO" id="GO:0031176">
    <property type="term" value="F:endo-1,4-beta-xylanase activity"/>
    <property type="evidence" value="ECO:0007669"/>
    <property type="project" value="UniProtKB-EC"/>
</dbReference>
<gene>
    <name evidence="10" type="primary">xylI</name>
    <name evidence="10" type="ORF">Poly59_33080</name>
</gene>
<keyword evidence="5 7" id="KW-0326">Glycosidase</keyword>
<evidence type="ECO:0000313" key="10">
    <source>
        <dbReference type="EMBL" id="TWU51713.1"/>
    </source>
</evidence>
<keyword evidence="11" id="KW-1185">Reference proteome</keyword>
<reference evidence="10 11" key="1">
    <citation type="submission" date="2019-02" db="EMBL/GenBank/DDBJ databases">
        <title>Deep-cultivation of Planctomycetes and their phenomic and genomic characterization uncovers novel biology.</title>
        <authorList>
            <person name="Wiegand S."/>
            <person name="Jogler M."/>
            <person name="Boedeker C."/>
            <person name="Pinto D."/>
            <person name="Vollmers J."/>
            <person name="Rivas-Marin E."/>
            <person name="Kohn T."/>
            <person name="Peeters S.H."/>
            <person name="Heuer A."/>
            <person name="Rast P."/>
            <person name="Oberbeckmann S."/>
            <person name="Bunk B."/>
            <person name="Jeske O."/>
            <person name="Meyerdierks A."/>
            <person name="Storesund J.E."/>
            <person name="Kallscheuer N."/>
            <person name="Luecker S."/>
            <person name="Lage O.M."/>
            <person name="Pohl T."/>
            <person name="Merkel B.J."/>
            <person name="Hornburger P."/>
            <person name="Mueller R.-W."/>
            <person name="Bruemmer F."/>
            <person name="Labrenz M."/>
            <person name="Spormann A.M."/>
            <person name="Op Den Camp H."/>
            <person name="Overmann J."/>
            <person name="Amann R."/>
            <person name="Jetten M.S.M."/>
            <person name="Mascher T."/>
            <person name="Medema M.H."/>
            <person name="Devos D.P."/>
            <person name="Kaster A.-K."/>
            <person name="Ovreas L."/>
            <person name="Rohde M."/>
            <person name="Galperin M.Y."/>
            <person name="Jogler C."/>
        </authorList>
    </citation>
    <scope>NUCLEOTIDE SEQUENCE [LARGE SCALE GENOMIC DNA]</scope>
    <source>
        <strain evidence="10 11">Poly59</strain>
    </source>
</reference>
<accession>A0A5C6EPN6</accession>
<dbReference type="GO" id="GO:0052689">
    <property type="term" value="F:carboxylic ester hydrolase activity"/>
    <property type="evidence" value="ECO:0007669"/>
    <property type="project" value="UniProtKB-KW"/>
</dbReference>
<evidence type="ECO:0000256" key="3">
    <source>
        <dbReference type="ARBA" id="ARBA00022801"/>
    </source>
</evidence>
<dbReference type="Pfam" id="PF00331">
    <property type="entry name" value="Glyco_hydro_10"/>
    <property type="match status" value="1"/>
</dbReference>
<feature type="chain" id="PRO_5023077749" description="Beta-xylanase" evidence="8">
    <location>
        <begin position="27"/>
        <end position="915"/>
    </location>
</feature>
<keyword evidence="1" id="KW-0719">Serine esterase</keyword>
<evidence type="ECO:0000256" key="6">
    <source>
        <dbReference type="ARBA" id="ARBA00023326"/>
    </source>
</evidence>
<protein>
    <recommendedName>
        <fullName evidence="7">Beta-xylanase</fullName>
        <ecNumber evidence="7">3.2.1.8</ecNumber>
    </recommendedName>
</protein>
<comment type="catalytic activity">
    <reaction evidence="7">
        <text>Endohydrolysis of (1-&gt;4)-beta-D-xylosidic linkages in xylans.</text>
        <dbReference type="EC" id="3.2.1.8"/>
    </reaction>
</comment>
<keyword evidence="2 8" id="KW-0732">Signal</keyword>
<dbReference type="Proteomes" id="UP000317977">
    <property type="component" value="Unassembled WGS sequence"/>
</dbReference>
<keyword evidence="10" id="KW-0858">Xylan degradation</keyword>
<dbReference type="Gene3D" id="3.40.50.1820">
    <property type="entry name" value="alpha/beta hydrolase"/>
    <property type="match status" value="1"/>
</dbReference>
<dbReference type="InterPro" id="IPR044846">
    <property type="entry name" value="GH10"/>
</dbReference>
<dbReference type="PRINTS" id="PR00134">
    <property type="entry name" value="GLHYDRLASE10"/>
</dbReference>
<evidence type="ECO:0000256" key="7">
    <source>
        <dbReference type="RuleBase" id="RU361174"/>
    </source>
</evidence>
<dbReference type="Gene3D" id="2.60.120.260">
    <property type="entry name" value="Galactose-binding domain-like"/>
    <property type="match status" value="1"/>
</dbReference>
<dbReference type="OrthoDB" id="2513075at2"/>
<comment type="caution">
    <text evidence="10">The sequence shown here is derived from an EMBL/GenBank/DDBJ whole genome shotgun (WGS) entry which is preliminary data.</text>
</comment>
<proteinExistence type="inferred from homology"/>
<dbReference type="EC" id="3.2.1.8" evidence="7"/>
<sequence length="915" mass="102455" precursor="true">MLENMTYSAMIVRFTLLIFAAGSCPAQNVPLVYDVEHARSEFPKPALPKFEKLPSVRPLPDPFAWSDGSGRSTEFNDWARRRSEIKTEIEHYGIGTKPPQPKGIVADFKDGMLTVKVTQNGETLTLTARVELPDGDGPFPAVIGMGRGTGSLPADIFQSRKIATIAFDFGQVMSHTQTRGDEPINRLYPDQIHIGAYSAWPWGVSRIIDGLELVENDLPIDRKHLAVTGCSFAGKMALFAGAFDERIALTITQEPGGGGAAAWRVSETLGNVETLGKTSRAWFLEDMFQFSDAVEKLPYDHHELMAMVAPRALLVLGNPDYEWLADESGYVSCRAAHKVWKTFGIGDRFGFSIVGGHQHCQLPASQRPEVEAFVDKFLLGKTDANTAVTKHPFETVDHELWYDAWTTGNSTFPTLDDQDIETFTFEAEATSYGSDWVTGSDPVASGGQYLAVKTGLNSPQAVPNSDRAALTIPFVTSKNAKYYVYARVNCPSADDDSFWVKFDDKNFASVNGLTTSGWQWVKIAALEPSPGKHTLTIKYREDGALLDKIGVTTYPFGTEGLDAIAVVPSLKDAVGKRFKMGVGVSHRVLQDVEDVALIRRHFQILTPENCMKPQGIHPEEDRWNFEASDRFAEFVRKNDLEMVGHCLVWAKDDRTDEWMTKEGDAPVSREILLQRIESHVKTVVDRYADVATHWDVVNEAIGDSGDGLLRDSVYSRTTGMDFIVTAFKVARAGDPDAMLIYNDYNGHLPGKREKLIEFLTELKAKGAPIDAYGMQGHFELGDNSLDDLRKTFVELKKLGLKVVVSELDIDVVKRGRWWADGNKHRDELKSFDPYKDGMPADIEAQMIQQYVDLFRLFDEFQDTIARVSFWNLHDGQSWLNYFPWQRVNHPLLFNRDRKPKPAFDAVYELLSTEKQ</sequence>
<evidence type="ECO:0000256" key="5">
    <source>
        <dbReference type="ARBA" id="ARBA00023295"/>
    </source>
</evidence>
<dbReference type="InterPro" id="IPR017853">
    <property type="entry name" value="GH"/>
</dbReference>
<dbReference type="PANTHER" id="PTHR31490:SF90">
    <property type="entry name" value="ENDO-1,4-BETA-XYLANASE A"/>
    <property type="match status" value="1"/>
</dbReference>
<evidence type="ECO:0000313" key="11">
    <source>
        <dbReference type="Proteomes" id="UP000317977"/>
    </source>
</evidence>
<dbReference type="AlphaFoldDB" id="A0A5C6EPN6"/>
<keyword evidence="3 7" id="KW-0378">Hydrolase</keyword>
<comment type="similarity">
    <text evidence="7">Belongs to the glycosyl hydrolase 10 (cellulase F) family.</text>
</comment>
<dbReference type="SUPFAM" id="SSF51445">
    <property type="entry name" value="(Trans)glycosidases"/>
    <property type="match status" value="1"/>
</dbReference>
<evidence type="ECO:0000256" key="4">
    <source>
        <dbReference type="ARBA" id="ARBA00023277"/>
    </source>
</evidence>
<dbReference type="SUPFAM" id="SSF53474">
    <property type="entry name" value="alpha/beta-Hydrolases"/>
    <property type="match status" value="1"/>
</dbReference>
<keyword evidence="6 7" id="KW-0624">Polysaccharide degradation</keyword>
<keyword evidence="4 7" id="KW-0119">Carbohydrate metabolism</keyword>
<dbReference type="Gene3D" id="3.20.20.80">
    <property type="entry name" value="Glycosidases"/>
    <property type="match status" value="1"/>
</dbReference>
<dbReference type="InterPro" id="IPR054579">
    <property type="entry name" value="GCE-like_dom"/>
</dbReference>
<evidence type="ECO:0000256" key="2">
    <source>
        <dbReference type="ARBA" id="ARBA00022729"/>
    </source>
</evidence>
<dbReference type="PROSITE" id="PS51760">
    <property type="entry name" value="GH10_2"/>
    <property type="match status" value="1"/>
</dbReference>
<feature type="domain" description="GH10" evidence="9">
    <location>
        <begin position="564"/>
        <end position="909"/>
    </location>
</feature>
<organism evidence="10 11">
    <name type="scientific">Rubripirellula reticaptiva</name>
    <dbReference type="NCBI Taxonomy" id="2528013"/>
    <lineage>
        <taxon>Bacteria</taxon>
        <taxon>Pseudomonadati</taxon>
        <taxon>Planctomycetota</taxon>
        <taxon>Planctomycetia</taxon>
        <taxon>Pirellulales</taxon>
        <taxon>Pirellulaceae</taxon>
        <taxon>Rubripirellula</taxon>
    </lineage>
</organism>
<evidence type="ECO:0000259" key="9">
    <source>
        <dbReference type="PROSITE" id="PS51760"/>
    </source>
</evidence>